<proteinExistence type="predicted"/>
<organism evidence="1 2">
    <name type="scientific">Geobacillus subterraneus</name>
    <dbReference type="NCBI Taxonomy" id="129338"/>
    <lineage>
        <taxon>Bacteria</taxon>
        <taxon>Bacillati</taxon>
        <taxon>Bacillota</taxon>
        <taxon>Bacilli</taxon>
        <taxon>Bacillales</taxon>
        <taxon>Anoxybacillaceae</taxon>
        <taxon>Geobacillus</taxon>
    </lineage>
</organism>
<dbReference type="SUPFAM" id="SSF56059">
    <property type="entry name" value="Glutathione synthetase ATP-binding domain-like"/>
    <property type="match status" value="1"/>
</dbReference>
<protein>
    <submittedName>
        <fullName evidence="1">Endospore coat-associated protein YheD</fullName>
    </submittedName>
</protein>
<evidence type="ECO:0000313" key="2">
    <source>
        <dbReference type="Proteomes" id="UP000501421"/>
    </source>
</evidence>
<dbReference type="RefSeq" id="WP_033018650.1">
    <property type="nucleotide sequence ID" value="NZ_AP022557.1"/>
</dbReference>
<reference evidence="2" key="1">
    <citation type="journal article" date="2020" name="Microbiol. Resour. Announc.">
        <title>Complete Genome Sequence of Geobacillus sp. Strain E55-1, Isolated from Mine Geyser in Japan.</title>
        <authorList>
            <person name="Miyazaki K."/>
            <person name="Hase E."/>
            <person name="Tokito N."/>
        </authorList>
    </citation>
    <scope>NUCLEOTIDE SEQUENCE [LARGE SCALE GENOMIC DNA]</scope>
    <source>
        <strain evidence="2">E55-1</strain>
    </source>
</reference>
<keyword evidence="2" id="KW-1185">Reference proteome</keyword>
<dbReference type="EMBL" id="AP022557">
    <property type="protein sequence ID" value="BBW97314.1"/>
    <property type="molecule type" value="Genomic_DNA"/>
</dbReference>
<dbReference type="AlphaFoldDB" id="A0A679FWZ0"/>
<sequence>MTYTLVIDEQTTGTVVLPASLPLAGQTMAAFGSLFVPCRIVSSASLTNEAVIAHDVARRLRIPFAAEVHVFLTDEAVHFGPLVGIFTAGFTTSPNRPVGTRSLFFAKLLAQQKQVGGFAFLFGAPHIDWNNGMVNGYFYTERGWERHLVPLPTAVYNRLPNRRIENAQPFHTITETLQTRYGIPVFNGHFFNKADIYRRLSTHPQVKPYLPATAAHITAKTIEQFLHRYAEAYIKPADGSLGRGIYHLAKKSGAYECRFREEHGDVKTLTFPTAMAVWHHLLAAAPLHRCVIQQAIPLLTVRGRPVDFRVHTNKDGQNAWQVSAMAAKIAGKESLTTHIRSGGTVKTLEEIFPDPGERQALISRLCDAALTLSRCLEETLDAFIGEIGFDFGIDRDGNVWMFEANSKPGRSIFHHPKLKEADEQTVRLPLAYAIHLSKTAITAPEALWP</sequence>
<name>A0A679FWZ0_9BACL</name>
<dbReference type="Proteomes" id="UP000501421">
    <property type="component" value="Chromosome"/>
</dbReference>
<dbReference type="Pfam" id="PF14398">
    <property type="entry name" value="ATPgrasp_YheCD"/>
    <property type="match status" value="1"/>
</dbReference>
<dbReference type="InterPro" id="IPR026838">
    <property type="entry name" value="YheC/D"/>
</dbReference>
<evidence type="ECO:0000313" key="1">
    <source>
        <dbReference type="EMBL" id="BBW97314.1"/>
    </source>
</evidence>
<accession>A0A679FWZ0</accession>
<gene>
    <name evidence="1" type="primary">yheD</name>
    <name evidence="1" type="ORF">GsuE55_21470</name>
</gene>